<dbReference type="Proteomes" id="UP000226525">
    <property type="component" value="Unassembled WGS sequence"/>
</dbReference>
<gene>
    <name evidence="1" type="ORF">CMN54_04455</name>
</gene>
<dbReference type="EMBL" id="NZEX01000047">
    <property type="protein sequence ID" value="MAH62697.1"/>
    <property type="molecule type" value="Genomic_DNA"/>
</dbReference>
<organism evidence="1 2">
    <name type="scientific">SAR324 cluster bacterium</name>
    <dbReference type="NCBI Taxonomy" id="2024889"/>
    <lineage>
        <taxon>Bacteria</taxon>
        <taxon>Deltaproteobacteria</taxon>
        <taxon>SAR324 cluster</taxon>
    </lineage>
</organism>
<protein>
    <submittedName>
        <fullName evidence="1">Uncharacterized protein</fullName>
    </submittedName>
</protein>
<reference evidence="2" key="1">
    <citation type="submission" date="2017-09" db="EMBL/GenBank/DDBJ databases">
        <title>The Reconstruction of 2,631 Draft Metagenome-Assembled Genomes from the Global Oceans.</title>
        <authorList>
            <person name="Tully B.J."/>
            <person name="Graham E.D."/>
            <person name="Heidelberg J.F."/>
        </authorList>
    </citation>
    <scope>NUCLEOTIDE SEQUENCE [LARGE SCALE GENOMIC DNA]</scope>
</reference>
<sequence>MYHGRSRLLRLWLVWLFCWGYTCSLQAQSTDLRVEARSYIFDPETEIYRYEDARFEWGTIALEG</sequence>
<evidence type="ECO:0000313" key="1">
    <source>
        <dbReference type="EMBL" id="MAH62697.1"/>
    </source>
</evidence>
<dbReference type="AlphaFoldDB" id="A0A2D6YHN3"/>
<evidence type="ECO:0000313" key="2">
    <source>
        <dbReference type="Proteomes" id="UP000226525"/>
    </source>
</evidence>
<comment type="caution">
    <text evidence="1">The sequence shown here is derived from an EMBL/GenBank/DDBJ whole genome shotgun (WGS) entry which is preliminary data.</text>
</comment>
<name>A0A2D6YHN3_9DELT</name>
<proteinExistence type="predicted"/>
<feature type="non-terminal residue" evidence="1">
    <location>
        <position position="64"/>
    </location>
</feature>
<accession>A0A2D6YHN3</accession>